<evidence type="ECO:0000259" key="5">
    <source>
        <dbReference type="PROSITE" id="PS50921"/>
    </source>
</evidence>
<dbReference type="Gene3D" id="1.10.10.10">
    <property type="entry name" value="Winged helix-like DNA-binding domain superfamily/Winged helix DNA-binding domain"/>
    <property type="match status" value="1"/>
</dbReference>
<feature type="domain" description="ANTAR" evidence="5">
    <location>
        <begin position="124"/>
        <end position="185"/>
    </location>
</feature>
<evidence type="ECO:0000259" key="4">
    <source>
        <dbReference type="PROSITE" id="PS50110"/>
    </source>
</evidence>
<dbReference type="SUPFAM" id="SSF52172">
    <property type="entry name" value="CheY-like"/>
    <property type="match status" value="1"/>
</dbReference>
<dbReference type="EMBL" id="CP022437">
    <property type="protein sequence ID" value="ASN04336.1"/>
    <property type="molecule type" value="Genomic_DNA"/>
</dbReference>
<feature type="domain" description="Response regulatory" evidence="4">
    <location>
        <begin position="4"/>
        <end position="118"/>
    </location>
</feature>
<dbReference type="PROSITE" id="PS50110">
    <property type="entry name" value="RESPONSE_REGULATORY"/>
    <property type="match status" value="1"/>
</dbReference>
<keyword evidence="2" id="KW-0902">Two-component regulatory system</keyword>
<dbReference type="PROSITE" id="PS50921">
    <property type="entry name" value="ANTAR"/>
    <property type="match status" value="1"/>
</dbReference>
<reference evidence="6 7" key="1">
    <citation type="journal article" date="2003" name="Int. J. Syst. Evol. Microbiol.">
        <title>Virgibacillus carmonensis sp. nov., Virgibacillus necropolis sp. nov. and Virgibacillus picturae sp. nov., three novel species isolated from deteriorated mural paintings, transfer of the species of the genus salibacillus to Virgibacillus, as Virgibacillus marismortui comb. nov. and Virgibacillus salexigens comb. nov., and emended description of the genus Virgibacillus.</title>
        <authorList>
            <person name="Heyrman J."/>
            <person name="Logan N.A."/>
            <person name="Busse H.J."/>
            <person name="Balcaen A."/>
            <person name="Lebbe L."/>
            <person name="Rodriguez-Diaz M."/>
            <person name="Swings J."/>
            <person name="De Vos P."/>
        </authorList>
    </citation>
    <scope>NUCLEOTIDE SEQUENCE [LARGE SCALE GENOMIC DNA]</scope>
    <source>
        <strain evidence="6 7">LMG 19488</strain>
    </source>
</reference>
<accession>A0A221M9K5</accession>
<dbReference type="InterPro" id="IPR036388">
    <property type="entry name" value="WH-like_DNA-bd_sf"/>
</dbReference>
<dbReference type="PANTHER" id="PTHR44591:SF3">
    <property type="entry name" value="RESPONSE REGULATORY DOMAIN-CONTAINING PROTEIN"/>
    <property type="match status" value="1"/>
</dbReference>
<evidence type="ECO:0000256" key="2">
    <source>
        <dbReference type="ARBA" id="ARBA00023012"/>
    </source>
</evidence>
<dbReference type="Pfam" id="PF00072">
    <property type="entry name" value="Response_reg"/>
    <property type="match status" value="1"/>
</dbReference>
<dbReference type="PANTHER" id="PTHR44591">
    <property type="entry name" value="STRESS RESPONSE REGULATOR PROTEIN 1"/>
    <property type="match status" value="1"/>
</dbReference>
<dbReference type="InterPro" id="IPR011006">
    <property type="entry name" value="CheY-like_superfamily"/>
</dbReference>
<dbReference type="InterPro" id="IPR001789">
    <property type="entry name" value="Sig_transdc_resp-reg_receiver"/>
</dbReference>
<dbReference type="SMART" id="SM01012">
    <property type="entry name" value="ANTAR"/>
    <property type="match status" value="1"/>
</dbReference>
<feature type="modified residue" description="4-aspartylphosphate" evidence="3">
    <location>
        <position position="54"/>
    </location>
</feature>
<evidence type="ECO:0000256" key="1">
    <source>
        <dbReference type="ARBA" id="ARBA00022553"/>
    </source>
</evidence>
<dbReference type="RefSeq" id="WP_089530998.1">
    <property type="nucleotide sequence ID" value="NZ_CP022437.1"/>
</dbReference>
<dbReference type="InterPro" id="IPR008327">
    <property type="entry name" value="Sig_transdc_resp-reg_antiterm"/>
</dbReference>
<keyword evidence="7" id="KW-1185">Reference proteome</keyword>
<dbReference type="KEGG" id="vne:CFK40_04590"/>
<gene>
    <name evidence="6" type="ORF">CFK40_04590</name>
</gene>
<dbReference type="AlphaFoldDB" id="A0A221M9K5"/>
<dbReference type="InterPro" id="IPR005561">
    <property type="entry name" value="ANTAR"/>
</dbReference>
<sequence length="198" mass="22427">MKKRIVLVEDESIARMDISLTLQDAGYEVVGQAGNGEKAIEVVHECQPDLIIMDIKMPKLNGLKASKIISQKFNIPILLLTAYSQQDFIDKAKESNIVGYIVKPVSGDRLIPSIEIALHQSEVSNQYRKEIKEAKDHLNERKVIEKAKGILMERFNYSEENAFKKIRTISMNKQVTLGRVAKHIIKKYSSGDLKTKSE</sequence>
<dbReference type="SMART" id="SM00448">
    <property type="entry name" value="REC"/>
    <property type="match status" value="1"/>
</dbReference>
<evidence type="ECO:0000256" key="3">
    <source>
        <dbReference type="PROSITE-ProRule" id="PRU00169"/>
    </source>
</evidence>
<name>A0A221M9K5_9BACI</name>
<dbReference type="Pfam" id="PF03861">
    <property type="entry name" value="ANTAR"/>
    <property type="match status" value="1"/>
</dbReference>
<keyword evidence="1 3" id="KW-0597">Phosphoprotein</keyword>
<dbReference type="Proteomes" id="UP000204391">
    <property type="component" value="Chromosome"/>
</dbReference>
<evidence type="ECO:0000313" key="7">
    <source>
        <dbReference type="Proteomes" id="UP000204391"/>
    </source>
</evidence>
<dbReference type="OrthoDB" id="9759232at2"/>
<dbReference type="GO" id="GO:0000160">
    <property type="term" value="P:phosphorelay signal transduction system"/>
    <property type="evidence" value="ECO:0007669"/>
    <property type="project" value="UniProtKB-KW"/>
</dbReference>
<dbReference type="Gene3D" id="3.40.50.2300">
    <property type="match status" value="1"/>
</dbReference>
<evidence type="ECO:0000313" key="6">
    <source>
        <dbReference type="EMBL" id="ASN04336.1"/>
    </source>
</evidence>
<dbReference type="InterPro" id="IPR050595">
    <property type="entry name" value="Bact_response_regulator"/>
</dbReference>
<dbReference type="PIRSF" id="PIRSF036382">
    <property type="entry name" value="RR_antiterm"/>
    <property type="match status" value="1"/>
</dbReference>
<dbReference type="GO" id="GO:0003723">
    <property type="term" value="F:RNA binding"/>
    <property type="evidence" value="ECO:0007669"/>
    <property type="project" value="InterPro"/>
</dbReference>
<protein>
    <submittedName>
        <fullName evidence="6">Response regulator</fullName>
    </submittedName>
</protein>
<organism evidence="6 7">
    <name type="scientific">Virgibacillus necropolis</name>
    <dbReference type="NCBI Taxonomy" id="163877"/>
    <lineage>
        <taxon>Bacteria</taxon>
        <taxon>Bacillati</taxon>
        <taxon>Bacillota</taxon>
        <taxon>Bacilli</taxon>
        <taxon>Bacillales</taxon>
        <taxon>Bacillaceae</taxon>
        <taxon>Virgibacillus</taxon>
    </lineage>
</organism>
<proteinExistence type="predicted"/>